<protein>
    <submittedName>
        <fullName evidence="12">ABC transporter, transmembrane domain, type 1</fullName>
    </submittedName>
</protein>
<feature type="transmembrane region" description="Helical" evidence="9">
    <location>
        <begin position="125"/>
        <end position="144"/>
    </location>
</feature>
<dbReference type="InterPro" id="IPR044726">
    <property type="entry name" value="ABCC_6TM_D2"/>
</dbReference>
<feature type="transmembrane region" description="Helical" evidence="9">
    <location>
        <begin position="28"/>
        <end position="49"/>
    </location>
</feature>
<dbReference type="Pfam" id="PF00664">
    <property type="entry name" value="ABC_membrane"/>
    <property type="match status" value="1"/>
</dbReference>
<keyword evidence="5" id="KW-0547">Nucleotide-binding</keyword>
<dbReference type="InterPro" id="IPR011527">
    <property type="entry name" value="ABC1_TM_dom"/>
</dbReference>
<feature type="domain" description="ABC transporter" evidence="10">
    <location>
        <begin position="614"/>
        <end position="841"/>
    </location>
</feature>
<feature type="transmembrane region" description="Helical" evidence="9">
    <location>
        <begin position="94"/>
        <end position="113"/>
    </location>
</feature>
<dbReference type="PROSITE" id="PS50893">
    <property type="entry name" value="ABC_TRANSPORTER_2"/>
    <property type="match status" value="1"/>
</dbReference>
<evidence type="ECO:0000313" key="13">
    <source>
        <dbReference type="Proteomes" id="UP000076881"/>
    </source>
</evidence>
<dbReference type="Pfam" id="PF24357">
    <property type="entry name" value="TMD0_ABC"/>
    <property type="match status" value="1"/>
</dbReference>
<evidence type="ECO:0000259" key="10">
    <source>
        <dbReference type="PROSITE" id="PS50893"/>
    </source>
</evidence>
<evidence type="ECO:0000256" key="8">
    <source>
        <dbReference type="ARBA" id="ARBA00023136"/>
    </source>
</evidence>
<dbReference type="GO" id="GO:0005524">
    <property type="term" value="F:ATP binding"/>
    <property type="evidence" value="ECO:0007669"/>
    <property type="project" value="UniProtKB-KW"/>
</dbReference>
<feature type="transmembrane region" description="Helical" evidence="9">
    <location>
        <begin position="150"/>
        <end position="169"/>
    </location>
</feature>
<dbReference type="GO" id="GO:0005886">
    <property type="term" value="C:plasma membrane"/>
    <property type="evidence" value="ECO:0007669"/>
    <property type="project" value="UniProtKB-SubCell"/>
</dbReference>
<evidence type="ECO:0000256" key="6">
    <source>
        <dbReference type="ARBA" id="ARBA00022840"/>
    </source>
</evidence>
<dbReference type="STRING" id="1081108.A0A168IRP5"/>
<keyword evidence="3" id="KW-1003">Cell membrane</keyword>
<evidence type="ECO:0000313" key="12">
    <source>
        <dbReference type="EMBL" id="OAA79585.1"/>
    </source>
</evidence>
<feature type="domain" description="ABC transmembrane type-1" evidence="11">
    <location>
        <begin position="902"/>
        <end position="1176"/>
    </location>
</feature>
<keyword evidence="4 9" id="KW-0812">Transmembrane</keyword>
<proteinExistence type="predicted"/>
<dbReference type="InterPro" id="IPR056227">
    <property type="entry name" value="TMD0_ABC"/>
</dbReference>
<gene>
    <name evidence="12" type="ORF">LEL_03071</name>
</gene>
<feature type="transmembrane region" description="Helical" evidence="9">
    <location>
        <begin position="400"/>
        <end position="425"/>
    </location>
</feature>
<dbReference type="Gene3D" id="1.20.1560.10">
    <property type="entry name" value="ABC transporter type 1, transmembrane domain"/>
    <property type="match status" value="2"/>
</dbReference>
<evidence type="ECO:0000256" key="5">
    <source>
        <dbReference type="ARBA" id="ARBA00022741"/>
    </source>
</evidence>
<dbReference type="InterPro" id="IPR003593">
    <property type="entry name" value="AAA+_ATPase"/>
</dbReference>
<keyword evidence="8 9" id="KW-0472">Membrane</keyword>
<feature type="transmembrane region" description="Helical" evidence="9">
    <location>
        <begin position="1003"/>
        <end position="1029"/>
    </location>
</feature>
<evidence type="ECO:0000259" key="11">
    <source>
        <dbReference type="PROSITE" id="PS50929"/>
    </source>
</evidence>
<dbReference type="PANTHER" id="PTHR24223:SF399">
    <property type="entry name" value="ABC TRANSPORTER ATNG"/>
    <property type="match status" value="1"/>
</dbReference>
<feature type="domain" description="ABC transmembrane type-1" evidence="11">
    <location>
        <begin position="279"/>
        <end position="542"/>
    </location>
</feature>
<dbReference type="SUPFAM" id="SSF52540">
    <property type="entry name" value="P-loop containing nucleoside triphosphate hydrolases"/>
    <property type="match status" value="1"/>
</dbReference>
<dbReference type="PANTHER" id="PTHR24223">
    <property type="entry name" value="ATP-BINDING CASSETTE SUB-FAMILY C"/>
    <property type="match status" value="1"/>
</dbReference>
<dbReference type="CDD" id="cd18580">
    <property type="entry name" value="ABC_6TM_ABCC_D2"/>
    <property type="match status" value="1"/>
</dbReference>
<dbReference type="InterPro" id="IPR027417">
    <property type="entry name" value="P-loop_NTPase"/>
</dbReference>
<dbReference type="GO" id="GO:0016887">
    <property type="term" value="F:ATP hydrolysis activity"/>
    <property type="evidence" value="ECO:0007669"/>
    <property type="project" value="InterPro"/>
</dbReference>
<dbReference type="InterPro" id="IPR036640">
    <property type="entry name" value="ABC1_TM_sf"/>
</dbReference>
<keyword evidence="13" id="KW-1185">Reference proteome</keyword>
<keyword evidence="6" id="KW-0067">ATP-binding</keyword>
<comment type="subcellular location">
    <subcellularLocation>
        <location evidence="1">Cell membrane</location>
        <topology evidence="1">Multi-pass membrane protein</topology>
    </subcellularLocation>
</comment>
<feature type="transmembrane region" description="Helical" evidence="9">
    <location>
        <begin position="511"/>
        <end position="534"/>
    </location>
</feature>
<dbReference type="InterPro" id="IPR050173">
    <property type="entry name" value="ABC_transporter_C-like"/>
</dbReference>
<reference evidence="12 13" key="1">
    <citation type="journal article" date="2016" name="Genome Biol. Evol.">
        <title>Divergent and convergent evolution of fungal pathogenicity.</title>
        <authorList>
            <person name="Shang Y."/>
            <person name="Xiao G."/>
            <person name="Zheng P."/>
            <person name="Cen K."/>
            <person name="Zhan S."/>
            <person name="Wang C."/>
        </authorList>
    </citation>
    <scope>NUCLEOTIDE SEQUENCE [LARGE SCALE GENOMIC DNA]</scope>
    <source>
        <strain evidence="12 13">RCEF 1005</strain>
    </source>
</reference>
<feature type="transmembrane region" description="Helical" evidence="9">
    <location>
        <begin position="901"/>
        <end position="922"/>
    </location>
</feature>
<name>A0A168IRP5_CORDF</name>
<dbReference type="OrthoDB" id="4864991at2759"/>
<dbReference type="PROSITE" id="PS50929">
    <property type="entry name" value="ABC_TM1F"/>
    <property type="match status" value="2"/>
</dbReference>
<keyword evidence="2" id="KW-0813">Transport</keyword>
<accession>A0A168IRP5</accession>
<comment type="caution">
    <text evidence="12">The sequence shown here is derived from an EMBL/GenBank/DDBJ whole genome shotgun (WGS) entry which is preliminary data.</text>
</comment>
<evidence type="ECO:0000256" key="7">
    <source>
        <dbReference type="ARBA" id="ARBA00022989"/>
    </source>
</evidence>
<sequence length="1249" mass="138390">MGAAGDDEAFGPQYSSWFDFTLKFEQSALGILPTGLLVAAAPLFFYICQRRPAYARAGTTLWIKLTATLVLFALEITSLVLYRRIPSLESDTALAAASLSCVASFTIIVLIVVEHRFTLRPTSLLSLYILLSLLLDVVKSRSYFSRRGMSALGGVSAAAAAVKAILIGVQEIPKTALLIDEKLRHATSTEATSGFWSRSVFAWLNSIFLVGFRQTLRLEDLEPLDPPLSARPLFNRFNPRWDVANMSLQEKNKSSGGSLAIACFATLWWPFCAVIIPRLFYSGLTFAQPFLLQQILDCVATEDCPGYEKIGLIVASGLVFGVRGLAKAAYMHANYRYATAVRAVLVAAMADKQLRLTRAEAKKSAIATLMTADVEGVEECLPELHDLWGYFLDISFGLFLLYKFIGLAALTVFGPFIFSTIYGMLTGNWSGRALAAWNASIEARVSKMSNILSQQIPIRMMGLGPVVSKYAQNLRRVEMECSRQFPLSIEAFTPVIILAAALFWTRFENGFTAQVAFPTLSLISIVQMPLFYLVDTYASIPRLWACMKRIQNYLQLPEWSDKRQHYSGEVLPSAEHHRGDASRNHGKIGCSETDISRQISVGTTGNEGAEETVIELKDAWISPSGHPQAVLQDINLRITRSRVIALIGPISCGKSTFLQNLIGEGTILHGAVIVADLKWAFCDQSPYLVNATIRENIIGPNPYDCEWYHAVVEACQLLDDLHQFAAGDGTMVGSDGMNLSVGQRHRVALARAVYIRADIIVLDDIFGSQDQVTARAMIKRLLGPDGLLRQLKTTVVFASHLGIALDVADELLQINHTSILHYKELDDDAMKACLVDAMGLTKQMSEEFKATESALASRQDSKQEACAEAKSEIEVAEDLIRIRGEFGLYRFYFGSFAKSRFFLWIASMLVVVFCDNFPNGYVRIWVDHGSNNNLYLIGFALIAFTRVTTGLWSQRLFYLRILPESGERLHQLLLDASMNATYQFLCTVDSGSLLNRFSQDMSLVVQILPIAMYRFVFMLYSSVISVGFVLSGSSYATIALPIIVAAVYFVQKFYLRTSRQLRHLDLESKTPLFIRFKETANGLQHIRAFGWVSSQLEKNLALLDASQRAYYHMLCVQRWLNLVLDLMVAAVAVFIVSIALYVRSSSSPAAMGLAYLTLIDFGGTLTIAVKRWTEMEIALGSITRSRSFVEDTPHEEDGPGCGVPKDWPKHGKIEFKNVTAGYNADSVLKDVSFTALSGDKVTIGGRSGR</sequence>
<feature type="transmembrane region" description="Helical" evidence="9">
    <location>
        <begin position="934"/>
        <end position="952"/>
    </location>
</feature>
<dbReference type="Gene3D" id="3.40.50.300">
    <property type="entry name" value="P-loop containing nucleotide triphosphate hydrolases"/>
    <property type="match status" value="2"/>
</dbReference>
<dbReference type="GO" id="GO:0140359">
    <property type="term" value="F:ABC-type transporter activity"/>
    <property type="evidence" value="ECO:0007669"/>
    <property type="project" value="InterPro"/>
</dbReference>
<evidence type="ECO:0000256" key="4">
    <source>
        <dbReference type="ARBA" id="ARBA00022692"/>
    </source>
</evidence>
<evidence type="ECO:0000256" key="2">
    <source>
        <dbReference type="ARBA" id="ARBA00022448"/>
    </source>
</evidence>
<dbReference type="AlphaFoldDB" id="A0A168IRP5"/>
<dbReference type="InterPro" id="IPR003439">
    <property type="entry name" value="ABC_transporter-like_ATP-bd"/>
</dbReference>
<feature type="transmembrane region" description="Helical" evidence="9">
    <location>
        <begin position="485"/>
        <end position="505"/>
    </location>
</feature>
<dbReference type="SUPFAM" id="SSF90123">
    <property type="entry name" value="ABC transporter transmembrane region"/>
    <property type="match status" value="2"/>
</dbReference>
<evidence type="ECO:0000256" key="3">
    <source>
        <dbReference type="ARBA" id="ARBA00022475"/>
    </source>
</evidence>
<feature type="transmembrane region" description="Helical" evidence="9">
    <location>
        <begin position="1148"/>
        <end position="1169"/>
    </location>
</feature>
<dbReference type="EMBL" id="AZHF01000002">
    <property type="protein sequence ID" value="OAA79585.1"/>
    <property type="molecule type" value="Genomic_DNA"/>
</dbReference>
<dbReference type="SMART" id="SM00382">
    <property type="entry name" value="AAA"/>
    <property type="match status" value="1"/>
</dbReference>
<feature type="transmembrane region" description="Helical" evidence="9">
    <location>
        <begin position="1119"/>
        <end position="1142"/>
    </location>
</feature>
<evidence type="ECO:0000256" key="1">
    <source>
        <dbReference type="ARBA" id="ARBA00004651"/>
    </source>
</evidence>
<keyword evidence="7 9" id="KW-1133">Transmembrane helix</keyword>
<dbReference type="Pfam" id="PF00005">
    <property type="entry name" value="ABC_tran"/>
    <property type="match status" value="1"/>
</dbReference>
<dbReference type="Proteomes" id="UP000076881">
    <property type="component" value="Unassembled WGS sequence"/>
</dbReference>
<evidence type="ECO:0000256" key="9">
    <source>
        <dbReference type="SAM" id="Phobius"/>
    </source>
</evidence>
<feature type="transmembrane region" description="Helical" evidence="9">
    <location>
        <begin position="61"/>
        <end position="82"/>
    </location>
</feature>
<organism evidence="12 13">
    <name type="scientific">Akanthomyces lecanii RCEF 1005</name>
    <dbReference type="NCBI Taxonomy" id="1081108"/>
    <lineage>
        <taxon>Eukaryota</taxon>
        <taxon>Fungi</taxon>
        <taxon>Dikarya</taxon>
        <taxon>Ascomycota</taxon>
        <taxon>Pezizomycotina</taxon>
        <taxon>Sordariomycetes</taxon>
        <taxon>Hypocreomycetidae</taxon>
        <taxon>Hypocreales</taxon>
        <taxon>Cordycipitaceae</taxon>
        <taxon>Akanthomyces</taxon>
        <taxon>Cordyceps confragosa</taxon>
    </lineage>
</organism>
<feature type="transmembrane region" description="Helical" evidence="9">
    <location>
        <begin position="259"/>
        <end position="281"/>
    </location>
</feature>
<feature type="transmembrane region" description="Helical" evidence="9">
    <location>
        <begin position="1035"/>
        <end position="1055"/>
    </location>
</feature>